<proteinExistence type="predicted"/>
<keyword evidence="3 5" id="KW-0560">Oxidoreductase</keyword>
<dbReference type="GO" id="GO:0016491">
    <property type="term" value="F:oxidoreductase activity"/>
    <property type="evidence" value="ECO:0007669"/>
    <property type="project" value="UniProtKB-KW"/>
</dbReference>
<dbReference type="EMBL" id="CP007453">
    <property type="protein sequence ID" value="AHM58162.1"/>
    <property type="molecule type" value="Genomic_DNA"/>
</dbReference>
<dbReference type="HOGENOM" id="CLU_070764_7_3_9"/>
<dbReference type="SUPFAM" id="SSF55469">
    <property type="entry name" value="FMN-dependent nitroreductase-like"/>
    <property type="match status" value="1"/>
</dbReference>
<dbReference type="KEGG" id="eac:EAL2_808p06590"/>
<dbReference type="Pfam" id="PF00881">
    <property type="entry name" value="Nitroreductase"/>
    <property type="match status" value="2"/>
</dbReference>
<geneLocation type="plasmid" evidence="5 6">
    <name>EAL2_808p</name>
</geneLocation>
<organism evidence="5 6">
    <name type="scientific">Peptoclostridium acidaminophilum DSM 3953</name>
    <dbReference type="NCBI Taxonomy" id="1286171"/>
    <lineage>
        <taxon>Bacteria</taxon>
        <taxon>Bacillati</taxon>
        <taxon>Bacillota</taxon>
        <taxon>Clostridia</taxon>
        <taxon>Peptostreptococcales</taxon>
        <taxon>Peptoclostridiaceae</taxon>
        <taxon>Peptoclostridium</taxon>
    </lineage>
</organism>
<protein>
    <submittedName>
        <fullName evidence="5">Putative NADH dehydrogenase/NAD(P)H nitroreductase</fullName>
        <ecNumber evidence="5">1.-.-.-</ecNumber>
    </submittedName>
</protein>
<dbReference type="PANTHER" id="PTHR23026">
    <property type="entry name" value="NADPH NITROREDUCTASE"/>
    <property type="match status" value="1"/>
</dbReference>
<keyword evidence="6" id="KW-1185">Reference proteome</keyword>
<keyword evidence="5" id="KW-0614">Plasmid</keyword>
<sequence length="174" mass="20069">MMKGGKTMENIFTKRSGREFIEREVEEDKVEKLLRAAMQTNYAGSEQPWEFIVVKDKKVLSEISAMEEHLEVLKDSSCAVVVLTDMRKLFSPDNWHQDMAAAVQNMLLEATNQGLEAVWLGVAPVEARMDFMIDYFDLPENIMPFGVVPVGYFEDECNVFVDRFDSSKVHYNQW</sequence>
<dbReference type="PANTHER" id="PTHR23026:SF90">
    <property type="entry name" value="IODOTYROSINE DEIODINASE 1"/>
    <property type="match status" value="1"/>
</dbReference>
<keyword evidence="1" id="KW-0285">Flavoprotein</keyword>
<reference evidence="5 6" key="1">
    <citation type="journal article" date="2014" name="Genome Announc.">
        <title>Complete Genome Sequence of Amino Acid-Utilizing Eubacterium acidaminophilum al-2 (DSM 3953).</title>
        <authorList>
            <person name="Poehlein A."/>
            <person name="Andreesen J.R."/>
            <person name="Daniel R."/>
        </authorList>
    </citation>
    <scope>NUCLEOTIDE SEQUENCE [LARGE SCALE GENOMIC DNA]</scope>
    <source>
        <strain evidence="5 6">DSM 3953</strain>
        <plasmid evidence="6">Plasmid EAL2_808p</plasmid>
    </source>
</reference>
<dbReference type="InterPro" id="IPR029479">
    <property type="entry name" value="Nitroreductase"/>
</dbReference>
<dbReference type="AlphaFoldDB" id="W8TPZ0"/>
<gene>
    <name evidence="5" type="ORF">EAL2_808p06590</name>
</gene>
<accession>W8TPZ0</accession>
<evidence type="ECO:0000259" key="4">
    <source>
        <dbReference type="Pfam" id="PF00881"/>
    </source>
</evidence>
<dbReference type="InterPro" id="IPR000415">
    <property type="entry name" value="Nitroreductase-like"/>
</dbReference>
<evidence type="ECO:0000313" key="6">
    <source>
        <dbReference type="Proteomes" id="UP000019591"/>
    </source>
</evidence>
<evidence type="ECO:0000313" key="5">
    <source>
        <dbReference type="EMBL" id="AHM58162.1"/>
    </source>
</evidence>
<evidence type="ECO:0000256" key="3">
    <source>
        <dbReference type="ARBA" id="ARBA00023002"/>
    </source>
</evidence>
<dbReference type="EC" id="1.-.-.-" evidence="5"/>
<feature type="domain" description="Nitroreductase" evidence="4">
    <location>
        <begin position="86"/>
        <end position="152"/>
    </location>
</feature>
<feature type="domain" description="Nitroreductase" evidence="4">
    <location>
        <begin position="13"/>
        <end position="64"/>
    </location>
</feature>
<dbReference type="eggNOG" id="COG0778">
    <property type="taxonomic scope" value="Bacteria"/>
</dbReference>
<name>W8TPZ0_PEPAC</name>
<dbReference type="InterPro" id="IPR050627">
    <property type="entry name" value="Nitroreductase/BluB"/>
</dbReference>
<dbReference type="Proteomes" id="UP000019591">
    <property type="component" value="Plasmid EAL2_808p"/>
</dbReference>
<keyword evidence="2" id="KW-0288">FMN</keyword>
<dbReference type="PATRIC" id="fig|1286171.3.peg.2842"/>
<evidence type="ECO:0000256" key="1">
    <source>
        <dbReference type="ARBA" id="ARBA00022630"/>
    </source>
</evidence>
<evidence type="ECO:0000256" key="2">
    <source>
        <dbReference type="ARBA" id="ARBA00022643"/>
    </source>
</evidence>
<dbReference type="Gene3D" id="3.40.109.10">
    <property type="entry name" value="NADH Oxidase"/>
    <property type="match status" value="1"/>
</dbReference>